<proteinExistence type="predicted"/>
<feature type="compositionally biased region" description="Polar residues" evidence="1">
    <location>
        <begin position="383"/>
        <end position="401"/>
    </location>
</feature>
<evidence type="ECO:0000313" key="2">
    <source>
        <dbReference type="EMBL" id="TID17234.1"/>
    </source>
</evidence>
<name>A0A4T0WX67_9ASCO</name>
<dbReference type="OrthoDB" id="4035999at2759"/>
<comment type="caution">
    <text evidence="2">The sequence shown here is derived from an EMBL/GenBank/DDBJ whole genome shotgun (WGS) entry which is preliminary data.</text>
</comment>
<feature type="region of interest" description="Disordered" evidence="1">
    <location>
        <begin position="417"/>
        <end position="436"/>
    </location>
</feature>
<dbReference type="Proteomes" id="UP000307173">
    <property type="component" value="Unassembled WGS sequence"/>
</dbReference>
<evidence type="ECO:0000313" key="3">
    <source>
        <dbReference type="Proteomes" id="UP000307173"/>
    </source>
</evidence>
<feature type="region of interest" description="Disordered" evidence="1">
    <location>
        <begin position="381"/>
        <end position="401"/>
    </location>
</feature>
<dbReference type="STRING" id="52247.A0A4T0WX67"/>
<dbReference type="EMBL" id="SELW01000638">
    <property type="protein sequence ID" value="TID17234.1"/>
    <property type="molecule type" value="Genomic_DNA"/>
</dbReference>
<evidence type="ECO:0008006" key="4">
    <source>
        <dbReference type="Google" id="ProtNLM"/>
    </source>
</evidence>
<gene>
    <name evidence="2" type="ORF">CANINC_004093</name>
</gene>
<accession>A0A4T0WX67</accession>
<evidence type="ECO:0000256" key="1">
    <source>
        <dbReference type="SAM" id="MobiDB-lite"/>
    </source>
</evidence>
<reference evidence="2 3" key="1">
    <citation type="journal article" date="2019" name="Front. Genet.">
        <title>Whole-Genome Sequencing of the Opportunistic Yeast Pathogen Candida inconspicua Uncovers Its Hybrid Origin.</title>
        <authorList>
            <person name="Mixao V."/>
            <person name="Hansen A.P."/>
            <person name="Saus E."/>
            <person name="Boekhout T."/>
            <person name="Lass-Florl C."/>
            <person name="Gabaldon T."/>
        </authorList>
    </citation>
    <scope>NUCLEOTIDE SEQUENCE [LARGE SCALE GENOMIC DNA]</scope>
    <source>
        <strain evidence="2 3">CBS 180</strain>
    </source>
</reference>
<protein>
    <recommendedName>
        <fullName evidence="4">DH domain-containing protein</fullName>
    </recommendedName>
</protein>
<organism evidence="2 3">
    <name type="scientific">Pichia inconspicua</name>
    <dbReference type="NCBI Taxonomy" id="52247"/>
    <lineage>
        <taxon>Eukaryota</taxon>
        <taxon>Fungi</taxon>
        <taxon>Dikarya</taxon>
        <taxon>Ascomycota</taxon>
        <taxon>Saccharomycotina</taxon>
        <taxon>Pichiomycetes</taxon>
        <taxon>Pichiales</taxon>
        <taxon>Pichiaceae</taxon>
        <taxon>Pichia</taxon>
    </lineage>
</organism>
<keyword evidence="3" id="KW-1185">Reference proteome</keyword>
<dbReference type="AlphaFoldDB" id="A0A4T0WX67"/>
<sequence length="874" mass="99201">MVSYSQTPLFPIQEATNSTSSLPASSNHANLAIVAENNEENDVYTILNNYRRSEKDYLVELKTLYSIVKSFDPVYNNYYDDSMEDITDEMVEERKEKNDSFKELVSSLILKHKEVSELLKLPKLDAILLNLVTWSDGMVEMYTKYIEFYKLDVSQCKTEIKIRRRPLIRIRYLSDFFKSLKEAIILMGEKPYTAFVLSSFEVLTFKLTKCLNYSKKTDDLEKHKCGNELYTTNAKDVIKLTPVLADVRQSQLDQEYFCDLHYINQTTTLEFLNITVVTLKNTPIDQIAILQRDTFGKHLLFSPLRKNEFTVKVKNGMMGTSLEFQHTILKDQLKICFLFNKNTNPELSSVLLRLFPKYVPSAAYNIPKFGLGIRMGKDENEITKNSPQKSNQLDVEKPSQQYKTHMTIIDVQKEKENDIESTEVENNTKNNNNNNNNTPLYHKFLPNDISHGSQCNFKQTYNLIDAPEQLKKESDLSRKLLIQVATGDVSDEESDVDEVQSVVSSDCDHDSAIGLKNGLSTLSNELKTLNKSVEPVSANKTTKAINLDKYQNSLQSNDKSKRKSIFGALSGLLSRKQNKPQHKVNSNSNNIIKSKISDSNISLQSMSSIVSSNNDMNLQNVLKQAQHQVLPSAEVSLWNVSSWTKNKTLNLSLFNICENKFYVGFYENHHENPLLLLELDQSTDCIFNTIDIHLKARNLKGNEITVMIKPLDRRDMKVIGNALVNPELFETIVKNSSSVSSDLSTVTQLSRESVATSMTVITDKGNDHDVQIETDTGKKTKFNGWSGVGDLKLIMSSKRLVDLNRCVVVVERNGNDIMFDLTGFEFGNIEVKVDPKCIRIDENNGVYINGGVKGVYLLVLDSSKDVESFESGIF</sequence>
<feature type="compositionally biased region" description="Low complexity" evidence="1">
    <location>
        <begin position="427"/>
        <end position="436"/>
    </location>
</feature>